<dbReference type="Pfam" id="PF00005">
    <property type="entry name" value="ABC_tran"/>
    <property type="match status" value="1"/>
</dbReference>
<name>A0ABV9QIP7_9FIRM</name>
<dbReference type="InterPro" id="IPR003439">
    <property type="entry name" value="ABC_transporter-like_ATP-bd"/>
</dbReference>
<evidence type="ECO:0000256" key="2">
    <source>
        <dbReference type="ARBA" id="ARBA00022741"/>
    </source>
</evidence>
<organism evidence="5 6">
    <name type="scientific">Filifactor villosus</name>
    <dbReference type="NCBI Taxonomy" id="29374"/>
    <lineage>
        <taxon>Bacteria</taxon>
        <taxon>Bacillati</taxon>
        <taxon>Bacillota</taxon>
        <taxon>Clostridia</taxon>
        <taxon>Peptostreptococcales</taxon>
        <taxon>Filifactoraceae</taxon>
        <taxon>Filifactor</taxon>
    </lineage>
</organism>
<evidence type="ECO:0000256" key="1">
    <source>
        <dbReference type="ARBA" id="ARBA00022448"/>
    </source>
</evidence>
<dbReference type="Proteomes" id="UP001595916">
    <property type="component" value="Unassembled WGS sequence"/>
</dbReference>
<dbReference type="InterPro" id="IPR050319">
    <property type="entry name" value="ABC_transp_ATP-bind"/>
</dbReference>
<dbReference type="PRINTS" id="PR00364">
    <property type="entry name" value="DISEASERSIST"/>
</dbReference>
<gene>
    <name evidence="5" type="ORF">ACFO4R_02120</name>
</gene>
<evidence type="ECO:0000313" key="6">
    <source>
        <dbReference type="Proteomes" id="UP001595916"/>
    </source>
</evidence>
<evidence type="ECO:0000313" key="5">
    <source>
        <dbReference type="EMBL" id="MFC4803867.1"/>
    </source>
</evidence>
<accession>A0ABV9QIP7</accession>
<reference evidence="6" key="1">
    <citation type="journal article" date="2019" name="Int. J. Syst. Evol. Microbiol.">
        <title>The Global Catalogue of Microorganisms (GCM) 10K type strain sequencing project: providing services to taxonomists for standard genome sequencing and annotation.</title>
        <authorList>
            <consortium name="The Broad Institute Genomics Platform"/>
            <consortium name="The Broad Institute Genome Sequencing Center for Infectious Disease"/>
            <person name="Wu L."/>
            <person name="Ma J."/>
        </authorList>
    </citation>
    <scope>NUCLEOTIDE SEQUENCE [LARGE SCALE GENOMIC DNA]</scope>
    <source>
        <strain evidence="6">CCUG 46385</strain>
    </source>
</reference>
<keyword evidence="3 5" id="KW-0067">ATP-binding</keyword>
<dbReference type="SMART" id="SM00382">
    <property type="entry name" value="AAA"/>
    <property type="match status" value="1"/>
</dbReference>
<dbReference type="InterPro" id="IPR003593">
    <property type="entry name" value="AAA+_ATPase"/>
</dbReference>
<feature type="domain" description="ABC transporter" evidence="4">
    <location>
        <begin position="4"/>
        <end position="245"/>
    </location>
</feature>
<proteinExistence type="predicted"/>
<keyword evidence="2" id="KW-0547">Nucleotide-binding</keyword>
<evidence type="ECO:0000256" key="3">
    <source>
        <dbReference type="ARBA" id="ARBA00022840"/>
    </source>
</evidence>
<dbReference type="RefSeq" id="WP_379787335.1">
    <property type="nucleotide sequence ID" value="NZ_JBHSHL010000007.1"/>
</dbReference>
<dbReference type="InterPro" id="IPR027417">
    <property type="entry name" value="P-loop_NTPase"/>
</dbReference>
<protein>
    <submittedName>
        <fullName evidence="5">ABC transporter ATP-binding protein</fullName>
    </submittedName>
</protein>
<comment type="caution">
    <text evidence="5">The sequence shown here is derived from an EMBL/GenBank/DDBJ whole genome shotgun (WGS) entry which is preliminary data.</text>
</comment>
<evidence type="ECO:0000259" key="4">
    <source>
        <dbReference type="PROSITE" id="PS50893"/>
    </source>
</evidence>
<keyword evidence="6" id="KW-1185">Reference proteome</keyword>
<dbReference type="PANTHER" id="PTHR43776:SF8">
    <property type="entry name" value="ABC TRANSPORTER, ATP-BINDING PROTEIN"/>
    <property type="match status" value="1"/>
</dbReference>
<dbReference type="SUPFAM" id="SSF52540">
    <property type="entry name" value="P-loop containing nucleoside triphosphate hydrolases"/>
    <property type="match status" value="1"/>
</dbReference>
<dbReference type="Gene3D" id="3.40.50.300">
    <property type="entry name" value="P-loop containing nucleotide triphosphate hydrolases"/>
    <property type="match status" value="1"/>
</dbReference>
<dbReference type="CDD" id="cd03257">
    <property type="entry name" value="ABC_NikE_OppD_transporters"/>
    <property type="match status" value="1"/>
</dbReference>
<dbReference type="PANTHER" id="PTHR43776">
    <property type="entry name" value="TRANSPORT ATP-BINDING PROTEIN"/>
    <property type="match status" value="1"/>
</dbReference>
<dbReference type="PROSITE" id="PS00211">
    <property type="entry name" value="ABC_TRANSPORTER_1"/>
    <property type="match status" value="1"/>
</dbReference>
<dbReference type="EMBL" id="JBHSHL010000007">
    <property type="protein sequence ID" value="MFC4803867.1"/>
    <property type="molecule type" value="Genomic_DNA"/>
</dbReference>
<dbReference type="GO" id="GO:0005524">
    <property type="term" value="F:ATP binding"/>
    <property type="evidence" value="ECO:0007669"/>
    <property type="project" value="UniProtKB-KW"/>
</dbReference>
<dbReference type="PROSITE" id="PS50893">
    <property type="entry name" value="ABC_TRANSPORTER_2"/>
    <property type="match status" value="1"/>
</dbReference>
<sequence length="272" mass="30331">MSKLEVSEVTKRYGKTTVLQKVSFCVEEGSCIGIMGESGSGKSTIARLLTGLEKHSEGDLFYEGHSYSKMTKTERRNRNRRVQMVFQNSSGAVNPNFSVGDVLFEPLNICYGKKMSKEEKIQRAKEYLERVGLDKISLSQNARQLSGGQLQRVCIARALMTEPSVLVLDESLSGLDPLVQRKMLKLLGDLKSRFHLTYVFIAHDFMTCYYLCDKIIVMDGGRIIETLEDIGGEIRAEHPLTLRLLGDALKCLPATTQVRSVSYGAQTCDTGN</sequence>
<keyword evidence="1" id="KW-0813">Transport</keyword>
<dbReference type="InterPro" id="IPR017871">
    <property type="entry name" value="ABC_transporter-like_CS"/>
</dbReference>